<dbReference type="PANTHER" id="PTHR19328">
    <property type="entry name" value="HEDGEHOG-INTERACTING PROTEIN"/>
    <property type="match status" value="1"/>
</dbReference>
<dbReference type="PROSITE" id="PS51257">
    <property type="entry name" value="PROKAR_LIPOPROTEIN"/>
    <property type="match status" value="1"/>
</dbReference>
<sequence>MVAGRSSSSRRDARRRLGGALAVLAAGGLVLAGCAGETAETDAAPTASASAAPSSSAPSTSEPGEPAAVVPQGEPMTVAADLVAPWSVAVVGETVLVSERDTGDIREIVKDSTRVVGTVPGVVFGGEGGLLGIAADGDDGLFVSSTGPDGNRVQRFDVSGAPGSLALGDAETLLDGIPSARTHNGGRIAIGPDGMLYVTTGDANVPDLAQDRDSLAGKILRMTPEGAVPADNPFPDSFVYSLGHRNPQGIAWAEDGTLFASEFGQNTWDELNLITPGANYGWPVVEGQGGGADFVDPVQQWSTAEASPSGIAVIEGTVFIANLRGERVRAVPVADPSTATEYYVGELGRIRDVVAAPDGDLWILTGNTDGRGAGPRDGDDRLLTVAVG</sequence>
<feature type="domain" description="Glucose/Sorbosone dehydrogenase" evidence="2">
    <location>
        <begin position="84"/>
        <end position="371"/>
    </location>
</feature>
<dbReference type="RefSeq" id="WP_301134165.1">
    <property type="nucleotide sequence ID" value="NZ_BAAAUQ010000014.1"/>
</dbReference>
<gene>
    <name evidence="3" type="ORF">KZC48_09550</name>
</gene>
<protein>
    <submittedName>
        <fullName evidence="3">PQQ-dependent sugar dehydrogenase</fullName>
    </submittedName>
</protein>
<comment type="caution">
    <text evidence="3">The sequence shown here is derived from an EMBL/GenBank/DDBJ whole genome shotgun (WGS) entry which is preliminary data.</text>
</comment>
<name>A0ABT8FTK3_9MICO</name>
<evidence type="ECO:0000313" key="4">
    <source>
        <dbReference type="Proteomes" id="UP001172731"/>
    </source>
</evidence>
<dbReference type="SUPFAM" id="SSF50952">
    <property type="entry name" value="Soluble quinoprotein glucose dehydrogenase"/>
    <property type="match status" value="1"/>
</dbReference>
<dbReference type="Proteomes" id="UP001172731">
    <property type="component" value="Unassembled WGS sequence"/>
</dbReference>
<dbReference type="PANTHER" id="PTHR19328:SF13">
    <property type="entry name" value="HIPL1 PROTEIN"/>
    <property type="match status" value="1"/>
</dbReference>
<feature type="region of interest" description="Disordered" evidence="1">
    <location>
        <begin position="44"/>
        <end position="70"/>
    </location>
</feature>
<keyword evidence="4" id="KW-1185">Reference proteome</keyword>
<dbReference type="InterPro" id="IPR011042">
    <property type="entry name" value="6-blade_b-propeller_TolB-like"/>
</dbReference>
<reference evidence="3" key="1">
    <citation type="submission" date="2021-06" db="EMBL/GenBank/DDBJ databases">
        <title>Genome-based taxonomic framework of Microbacterium strains isolated from marine environment, the description of four new species and reclassification of four preexisting species.</title>
        <authorList>
            <person name="Lee S.D."/>
            <person name="Kim S.-M."/>
            <person name="Byeon Y.-S."/>
            <person name="Yang H.L."/>
            <person name="Kim I.S."/>
        </authorList>
    </citation>
    <scope>NUCLEOTIDE SEQUENCE</scope>
    <source>
        <strain evidence="3">KACC 20510</strain>
    </source>
</reference>
<dbReference type="Pfam" id="PF07995">
    <property type="entry name" value="GSDH"/>
    <property type="match status" value="1"/>
</dbReference>
<dbReference type="InterPro" id="IPR012938">
    <property type="entry name" value="Glc/Sorbosone_DH"/>
</dbReference>
<dbReference type="EMBL" id="JAHWXI010000009">
    <property type="protein sequence ID" value="MDN4464643.1"/>
    <property type="molecule type" value="Genomic_DNA"/>
</dbReference>
<evidence type="ECO:0000313" key="3">
    <source>
        <dbReference type="EMBL" id="MDN4464643.1"/>
    </source>
</evidence>
<dbReference type="Gene3D" id="2.120.10.30">
    <property type="entry name" value="TolB, C-terminal domain"/>
    <property type="match status" value="1"/>
</dbReference>
<proteinExistence type="predicted"/>
<evidence type="ECO:0000256" key="1">
    <source>
        <dbReference type="SAM" id="MobiDB-lite"/>
    </source>
</evidence>
<feature type="compositionally biased region" description="Low complexity" evidence="1">
    <location>
        <begin position="44"/>
        <end position="68"/>
    </location>
</feature>
<dbReference type="InterPro" id="IPR011041">
    <property type="entry name" value="Quinoprot_gluc/sorb_DH_b-prop"/>
</dbReference>
<accession>A0ABT8FTK3</accession>
<evidence type="ECO:0000259" key="2">
    <source>
        <dbReference type="Pfam" id="PF07995"/>
    </source>
</evidence>
<organism evidence="3 4">
    <name type="scientific">Microbacterium aurantiacum</name>
    <dbReference type="NCBI Taxonomy" id="162393"/>
    <lineage>
        <taxon>Bacteria</taxon>
        <taxon>Bacillati</taxon>
        <taxon>Actinomycetota</taxon>
        <taxon>Actinomycetes</taxon>
        <taxon>Micrococcales</taxon>
        <taxon>Microbacteriaceae</taxon>
        <taxon>Microbacterium</taxon>
    </lineage>
</organism>